<evidence type="ECO:0008006" key="3">
    <source>
        <dbReference type="Google" id="ProtNLM"/>
    </source>
</evidence>
<comment type="caution">
    <text evidence="1">The sequence shown here is derived from an EMBL/GenBank/DDBJ whole genome shotgun (WGS) entry which is preliminary data.</text>
</comment>
<dbReference type="EMBL" id="JAGRRH010000024">
    <property type="protein sequence ID" value="KAG7343475.1"/>
    <property type="molecule type" value="Genomic_DNA"/>
</dbReference>
<name>A0A9K3KH41_9STRA</name>
<dbReference type="Proteomes" id="UP000693970">
    <property type="component" value="Unassembled WGS sequence"/>
</dbReference>
<accession>A0A9K3KH41</accession>
<reference evidence="1" key="1">
    <citation type="journal article" date="2021" name="Sci. Rep.">
        <title>Diploid genomic architecture of Nitzschia inconspicua, an elite biomass production diatom.</title>
        <authorList>
            <person name="Oliver A."/>
            <person name="Podell S."/>
            <person name="Pinowska A."/>
            <person name="Traller J.C."/>
            <person name="Smith S.R."/>
            <person name="McClure R."/>
            <person name="Beliaev A."/>
            <person name="Bohutskyi P."/>
            <person name="Hill E.A."/>
            <person name="Rabines A."/>
            <person name="Zheng H."/>
            <person name="Allen L.Z."/>
            <person name="Kuo A."/>
            <person name="Grigoriev I.V."/>
            <person name="Allen A.E."/>
            <person name="Hazlebeck D."/>
            <person name="Allen E.E."/>
        </authorList>
    </citation>
    <scope>NUCLEOTIDE SEQUENCE</scope>
    <source>
        <strain evidence="1">Hildebrandi</strain>
    </source>
</reference>
<evidence type="ECO:0000313" key="2">
    <source>
        <dbReference type="Proteomes" id="UP000693970"/>
    </source>
</evidence>
<gene>
    <name evidence="1" type="ORF">IV203_021420</name>
</gene>
<proteinExistence type="predicted"/>
<organism evidence="1 2">
    <name type="scientific">Nitzschia inconspicua</name>
    <dbReference type="NCBI Taxonomy" id="303405"/>
    <lineage>
        <taxon>Eukaryota</taxon>
        <taxon>Sar</taxon>
        <taxon>Stramenopiles</taxon>
        <taxon>Ochrophyta</taxon>
        <taxon>Bacillariophyta</taxon>
        <taxon>Bacillariophyceae</taxon>
        <taxon>Bacillariophycidae</taxon>
        <taxon>Bacillariales</taxon>
        <taxon>Bacillariaceae</taxon>
        <taxon>Nitzschia</taxon>
    </lineage>
</organism>
<dbReference type="AlphaFoldDB" id="A0A9K3KH41"/>
<evidence type="ECO:0000313" key="1">
    <source>
        <dbReference type="EMBL" id="KAG7343475.1"/>
    </source>
</evidence>
<protein>
    <recommendedName>
        <fullName evidence="3">Glutathione S-transferase</fullName>
    </recommendedName>
</protein>
<reference evidence="1" key="2">
    <citation type="submission" date="2021-04" db="EMBL/GenBank/DDBJ databases">
        <authorList>
            <person name="Podell S."/>
        </authorList>
    </citation>
    <scope>NUCLEOTIDE SEQUENCE</scope>
    <source>
        <strain evidence="1">Hildebrandi</strain>
    </source>
</reference>
<sequence>MMTSHNVSDHHDVSTAVAADYDRFELLCLHGSPYSERIRWALKVLQVDDYALLKHEVCTGELTLRYKVGRWNPWHRVTVPVAFVSYADKNRPLLILEDGLDIVEWANDVVQSRRGAQETSAEDKKHALDLIPPSHRKEVLEYCNIADETLDYGRGCFTEKLIRNPQLLKNFLEKGQAPPDFLLPLVACVASFFMRTKYRSTMQDGETKRKNIEFNLERIQQIIQEKQRQSDSADKICNLIGESLTLADLYLAVAVTFPIPNADEDEQENASVEDLNIRKKFPILYQWAVELSKQYDRTSP</sequence>
<keyword evidence="2" id="KW-1185">Reference proteome</keyword>